<accession>A0A518HYN6</accession>
<evidence type="ECO:0000259" key="6">
    <source>
        <dbReference type="PROSITE" id="PS50011"/>
    </source>
</evidence>
<proteinExistence type="predicted"/>
<dbReference type="InterPro" id="IPR042095">
    <property type="entry name" value="SUMF_sf"/>
</dbReference>
<protein>
    <submittedName>
        <fullName evidence="7">Serine/threonine-protein kinase PrkC</fullName>
        <ecNumber evidence="7">2.7.11.1</ecNumber>
    </submittedName>
</protein>
<dbReference type="Pfam" id="PF03781">
    <property type="entry name" value="FGE-sulfatase"/>
    <property type="match status" value="1"/>
</dbReference>
<dbReference type="InterPro" id="IPR005532">
    <property type="entry name" value="SUMF_dom"/>
</dbReference>
<feature type="binding site" evidence="5">
    <location>
        <position position="154"/>
    </location>
    <ligand>
        <name>ATP</name>
        <dbReference type="ChEBI" id="CHEBI:30616"/>
    </ligand>
</feature>
<dbReference type="CDD" id="cd14014">
    <property type="entry name" value="STKc_PknB_like"/>
    <property type="match status" value="1"/>
</dbReference>
<dbReference type="PROSITE" id="PS00108">
    <property type="entry name" value="PROTEIN_KINASE_ST"/>
    <property type="match status" value="1"/>
</dbReference>
<organism evidence="7 8">
    <name type="scientific">Stieleria neptunia</name>
    <dbReference type="NCBI Taxonomy" id="2527979"/>
    <lineage>
        <taxon>Bacteria</taxon>
        <taxon>Pseudomonadati</taxon>
        <taxon>Planctomycetota</taxon>
        <taxon>Planctomycetia</taxon>
        <taxon>Pirellulales</taxon>
        <taxon>Pirellulaceae</taxon>
        <taxon>Stieleria</taxon>
    </lineage>
</organism>
<keyword evidence="8" id="KW-1185">Reference proteome</keyword>
<dbReference type="Gene3D" id="1.10.510.10">
    <property type="entry name" value="Transferase(Phosphotransferase) domain 1"/>
    <property type="match status" value="1"/>
</dbReference>
<dbReference type="InterPro" id="IPR049511">
    <property type="entry name" value="PGH-like_rpt"/>
</dbReference>
<dbReference type="PANTHER" id="PTHR43289:SF34">
    <property type="entry name" value="SERINE_THREONINE-PROTEIN KINASE YBDM-RELATED"/>
    <property type="match status" value="1"/>
</dbReference>
<evidence type="ECO:0000256" key="5">
    <source>
        <dbReference type="PROSITE-ProRule" id="PRU10141"/>
    </source>
</evidence>
<reference evidence="7 8" key="1">
    <citation type="submission" date="2019-03" db="EMBL/GenBank/DDBJ databases">
        <title>Deep-cultivation of Planctomycetes and their phenomic and genomic characterization uncovers novel biology.</title>
        <authorList>
            <person name="Wiegand S."/>
            <person name="Jogler M."/>
            <person name="Boedeker C."/>
            <person name="Pinto D."/>
            <person name="Vollmers J."/>
            <person name="Rivas-Marin E."/>
            <person name="Kohn T."/>
            <person name="Peeters S.H."/>
            <person name="Heuer A."/>
            <person name="Rast P."/>
            <person name="Oberbeckmann S."/>
            <person name="Bunk B."/>
            <person name="Jeske O."/>
            <person name="Meyerdierks A."/>
            <person name="Storesund J.E."/>
            <person name="Kallscheuer N."/>
            <person name="Luecker S."/>
            <person name="Lage O.M."/>
            <person name="Pohl T."/>
            <person name="Merkel B.J."/>
            <person name="Hornburger P."/>
            <person name="Mueller R.-W."/>
            <person name="Bruemmer F."/>
            <person name="Labrenz M."/>
            <person name="Spormann A.M."/>
            <person name="Op den Camp H."/>
            <person name="Overmann J."/>
            <person name="Amann R."/>
            <person name="Jetten M.S.M."/>
            <person name="Mascher T."/>
            <person name="Medema M.H."/>
            <person name="Devos D.P."/>
            <person name="Kaster A.-K."/>
            <person name="Ovreas L."/>
            <person name="Rohde M."/>
            <person name="Galperin M.Y."/>
            <person name="Jogler C."/>
        </authorList>
    </citation>
    <scope>NUCLEOTIDE SEQUENCE [LARGE SCALE GENOMIC DNA]</scope>
    <source>
        <strain evidence="7 8">Enr13</strain>
    </source>
</reference>
<dbReference type="InterPro" id="IPR049052">
    <property type="entry name" value="nSTAND1"/>
</dbReference>
<dbReference type="KEGG" id="snep:Enr13x_58670"/>
<keyword evidence="1 7" id="KW-0808">Transferase</keyword>
<dbReference type="PANTHER" id="PTHR43289">
    <property type="entry name" value="MITOGEN-ACTIVATED PROTEIN KINASE KINASE KINASE 20-RELATED"/>
    <property type="match status" value="1"/>
</dbReference>
<dbReference type="Proteomes" id="UP000319004">
    <property type="component" value="Chromosome"/>
</dbReference>
<evidence type="ECO:0000256" key="3">
    <source>
        <dbReference type="ARBA" id="ARBA00022777"/>
    </source>
</evidence>
<dbReference type="InterPro" id="IPR008271">
    <property type="entry name" value="Ser/Thr_kinase_AS"/>
</dbReference>
<dbReference type="Gene3D" id="3.40.50.300">
    <property type="entry name" value="P-loop containing nucleotide triphosphate hydrolases"/>
    <property type="match status" value="1"/>
</dbReference>
<dbReference type="Pfam" id="PF00069">
    <property type="entry name" value="Pkinase"/>
    <property type="match status" value="1"/>
</dbReference>
<dbReference type="InterPro" id="IPR016187">
    <property type="entry name" value="CTDL_fold"/>
</dbReference>
<evidence type="ECO:0000313" key="8">
    <source>
        <dbReference type="Proteomes" id="UP000319004"/>
    </source>
</evidence>
<gene>
    <name evidence="7" type="primary">prkC_31</name>
    <name evidence="7" type="ORF">Enr13x_58670</name>
</gene>
<dbReference type="OrthoDB" id="6111975at2"/>
<dbReference type="SUPFAM" id="SSF56112">
    <property type="entry name" value="Protein kinase-like (PK-like)"/>
    <property type="match status" value="1"/>
</dbReference>
<dbReference type="GO" id="GO:0004674">
    <property type="term" value="F:protein serine/threonine kinase activity"/>
    <property type="evidence" value="ECO:0007669"/>
    <property type="project" value="UniProtKB-EC"/>
</dbReference>
<name>A0A518HYN6_9BACT</name>
<dbReference type="SUPFAM" id="SSF56436">
    <property type="entry name" value="C-type lectin-like"/>
    <property type="match status" value="1"/>
</dbReference>
<sequence>MSSDDILSLSAEERIDRIADAFESKFESGSNASIEQFLDGCPSDERDTLLTELLTTEIQIRHQRGDWINFNEYHTRFPGDTKIVAEAIRNASVAARPPQVEHAGKSPVENDLHSIGRFHIIECVGGGGFGRVCRAVDPRLNRVVAVKLPHLAGKITGATIDVFLREARSAARLNHPSIVTVYEAFEENGIPAIVYEYVQGQDLSTWAKSRKLSARRAMEIIDEIAAGVAHAHQRGVIHCDLKLANVLIDHSGTPRVTDFGLAISESFQQRSMGSRVGTPISMSPEQIRGDDRIIDERTDVWGLGVMLYELLTGGRPFVAPTTNELFEKISNQKIQIPFPNATEIPTSVQKLCACCLAKHPDDRFDCVDDLRAAITRCLEELSLDSPELGPDGDLIYPGLRCFTDRDANGFRELLPLPGEQNGNAPSIQGWVSLLEGSAKQKDFCVGLIYGPSGSGKSSLVRAGFLPALDLNRVLPVYLVASQNDTETALTRRLRRAMPGHEHHTSLPELLASVRDSDPARKLLIVIDQFERWLISDRSHIDPVLVKGFQQCDGSRVQALLIVRDDFFSSVNQLFQTLDQPLAEGKNYWLIQPFTPRHARRVLTRLGQALGKLSTQVSSSQSRFLDQAVATLSQQEGISAVRIAMFTQMMADKPWESDSIAQVGGLDGLGVSFLNDVLALEKTGLSVAEDLALCRIMGSLLPDSDTADLSGAARPVEFLEVVTRGLYRKSFQRILTLLDDKLKLITAVELGEDSSDEGSVSGRPAYQLAHDYLVPAIRKWLTAKQLETRRGRAERKLKELSVAWQRRRENRFLPSLIEYSGIVLFSERSIWSQDDIALMVKASRRHFVRLAGMATLLLCAYGMFGHFERRRNREQLIQRLIDADIHHLPRISREFEKQGIHFDDPSIGLILNGMASDEIKLKFGLVFLGRSDQAEPLIRDSVFAVAGPQNLPAISELIATRHNRLARFFQNTIVDETSEPSNFLIASGLLARIGGDDAAIWDSVANRLASELTNQNAITLPVWEKIYRPIRHHLAEALTQIYRNTAGDYLPSQVAVATDLLAVYAVDDTELLCELVLDADPGQFRKLIGPLRRRGSRARDRFLAELKHPRKYYWSADEIDHRDVDPELHSALERADGMVTKDFAICQTMTRRQFDSIHPQLEQLGFRATRVRPYRDAAATRVAAIWRRDALPATVELGLDRRLLRERFIIYQFNGFQLSDVAGYTVETDRGVIERFAVVWSRQPPGGSGEQDFYAGVSEAERWRRERTLIDRRFKRTVSVHAYNGPDGDIRYCGVQQMAAGLPTVETSLHSTALAEHEDRVRLTCDICVSMTPESLSSRSYWQQRRDDWGNSETRDIYLQEERFRFELGRADFYLGNDAESLRNLDEYIKRRRHHREAYRLRALLHARGGRRRESLDDLWMLERLDEPERRLVATKILVSAHLAMDRWPVTMIEPSAEQESDVAVLLDAAGVYARSAGIIRSRDNESARRWAARSIQLLRQAMRAGFEDATRLRLDWMFDPIRTSPEFIQLQQELPPGVVYTRFRSSGMWADEKIFQGKLVGEHTADFKVVAREHYRPNSISVTDIAGRFTAASVWRRRRDATRTPESFEPRKANAVVALYCLRELNSVWNVLESSDSPGIRTEVIAKLGPFGCNPSPILDRLASETDTGARHAMILALGHFSLSHRQQSRLLDQLEHWYVNDPDPGMHGAIDWLLRRLGYESEVQQLDATLADGKIHPQRDWFATRHQGHVLAIIRGPVRFMQGTPRKFLSPTNARWESQAPTRINRSFAMATKEVTVAQFLEFLADLPRPMNRLPDGINKDPKCAVAKANWMTAMLYCKWLSEKEGIPEDQHCFPTIPEEKYQEPVELPHDYLRRTGYRLPTQSEFEFAARGGTTTHRFFGNSDNLLHQYAWHLDNAPHYASRVGLLKPNAYGLFDVLGNLREWGIETSYSRHGLGPKGDDVEDLTKIHPTIPQKRVANNASFQRIARSVYGSKTGSSTPYNFGVTMGFRIARTIEDFRPPAIDGE</sequence>
<evidence type="ECO:0000256" key="2">
    <source>
        <dbReference type="ARBA" id="ARBA00022741"/>
    </source>
</evidence>
<dbReference type="InterPro" id="IPR011009">
    <property type="entry name" value="Kinase-like_dom_sf"/>
</dbReference>
<dbReference type="EMBL" id="CP037423">
    <property type="protein sequence ID" value="QDV45963.1"/>
    <property type="molecule type" value="Genomic_DNA"/>
</dbReference>
<evidence type="ECO:0000313" key="7">
    <source>
        <dbReference type="EMBL" id="QDV45963.1"/>
    </source>
</evidence>
<dbReference type="InterPro" id="IPR017441">
    <property type="entry name" value="Protein_kinase_ATP_BS"/>
</dbReference>
<evidence type="ECO:0000256" key="1">
    <source>
        <dbReference type="ARBA" id="ARBA00022679"/>
    </source>
</evidence>
<dbReference type="PROSITE" id="PS00107">
    <property type="entry name" value="PROTEIN_KINASE_ATP"/>
    <property type="match status" value="1"/>
</dbReference>
<dbReference type="Pfam" id="PF17660">
    <property type="entry name" value="BTRD1"/>
    <property type="match status" value="1"/>
</dbReference>
<dbReference type="PROSITE" id="PS50011">
    <property type="entry name" value="PROTEIN_KINASE_DOM"/>
    <property type="match status" value="1"/>
</dbReference>
<dbReference type="InterPro" id="IPR000719">
    <property type="entry name" value="Prot_kinase_dom"/>
</dbReference>
<dbReference type="InterPro" id="IPR027417">
    <property type="entry name" value="P-loop_NTPase"/>
</dbReference>
<evidence type="ECO:0000256" key="4">
    <source>
        <dbReference type="ARBA" id="ARBA00022840"/>
    </source>
</evidence>
<dbReference type="RefSeq" id="WP_145390165.1">
    <property type="nucleotide sequence ID" value="NZ_CP037423.1"/>
</dbReference>
<keyword evidence="4 5" id="KW-0067">ATP-binding</keyword>
<keyword evidence="3 7" id="KW-0418">Kinase</keyword>
<dbReference type="SMART" id="SM00220">
    <property type="entry name" value="S_TKc"/>
    <property type="match status" value="1"/>
</dbReference>
<dbReference type="Gene3D" id="3.90.1580.10">
    <property type="entry name" value="paralog of FGE (formylglycine-generating enzyme)"/>
    <property type="match status" value="1"/>
</dbReference>
<feature type="domain" description="Protein kinase" evidence="6">
    <location>
        <begin position="118"/>
        <end position="375"/>
    </location>
</feature>
<dbReference type="GO" id="GO:0005524">
    <property type="term" value="F:ATP binding"/>
    <property type="evidence" value="ECO:0007669"/>
    <property type="project" value="UniProtKB-UniRule"/>
</dbReference>
<dbReference type="Pfam" id="PF20703">
    <property type="entry name" value="nSTAND1"/>
    <property type="match status" value="1"/>
</dbReference>
<dbReference type="EC" id="2.7.11.1" evidence="7"/>
<dbReference type="SUPFAM" id="SSF52540">
    <property type="entry name" value="P-loop containing nucleoside triphosphate hydrolases"/>
    <property type="match status" value="1"/>
</dbReference>
<keyword evidence="2 5" id="KW-0547">Nucleotide-binding</keyword>